<evidence type="ECO:0008006" key="4">
    <source>
        <dbReference type="Google" id="ProtNLM"/>
    </source>
</evidence>
<sequence length="173" mass="18602">MSFAFLSHVPLWVWWLFVALIALGLAATRTQHKPLWAALAMPLAMTGVSAYGAASTFTTHVPSLIAWASAVVIAVVLRVALGWWGKVSWVPETRRVRVPGSWLPLVWMLAIFAVKFTVAVSLAIHPDLKSNGGFAAWIGLSYGAFSGIFLGRALAIRRAMRNASVTGEASLAS</sequence>
<keyword evidence="1" id="KW-0472">Membrane</keyword>
<name>A0A5E5BU75_9BURK</name>
<feature type="transmembrane region" description="Helical" evidence="1">
    <location>
        <begin position="35"/>
        <end position="58"/>
    </location>
</feature>
<gene>
    <name evidence="2" type="ORF">PBR20603_02570</name>
</gene>
<evidence type="ECO:0000313" key="3">
    <source>
        <dbReference type="Proteomes" id="UP000382040"/>
    </source>
</evidence>
<dbReference type="Pfam" id="PF20327">
    <property type="entry name" value="DUF6622"/>
    <property type="match status" value="1"/>
</dbReference>
<accession>A0A5E5BU75</accession>
<feature type="transmembrane region" description="Helical" evidence="1">
    <location>
        <begin position="105"/>
        <end position="124"/>
    </location>
</feature>
<protein>
    <recommendedName>
        <fullName evidence="4">Transmembrane protein</fullName>
    </recommendedName>
</protein>
<reference evidence="2 3" key="1">
    <citation type="submission" date="2019-08" db="EMBL/GenBank/DDBJ databases">
        <authorList>
            <person name="Peeters C."/>
        </authorList>
    </citation>
    <scope>NUCLEOTIDE SEQUENCE [LARGE SCALE GENOMIC DNA]</scope>
    <source>
        <strain evidence="2 3">LMG 20603</strain>
    </source>
</reference>
<dbReference type="AlphaFoldDB" id="A0A5E5BU75"/>
<dbReference type="OrthoDB" id="3034721at2"/>
<keyword evidence="1" id="KW-0812">Transmembrane</keyword>
<keyword evidence="1" id="KW-1133">Transmembrane helix</keyword>
<dbReference type="EMBL" id="CABPST010000005">
    <property type="protein sequence ID" value="VVE88615.1"/>
    <property type="molecule type" value="Genomic_DNA"/>
</dbReference>
<feature type="transmembrane region" description="Helical" evidence="1">
    <location>
        <begin position="136"/>
        <end position="155"/>
    </location>
</feature>
<organism evidence="2 3">
    <name type="scientific">Pandoraea bronchicola</name>
    <dbReference type="NCBI Taxonomy" id="2508287"/>
    <lineage>
        <taxon>Bacteria</taxon>
        <taxon>Pseudomonadati</taxon>
        <taxon>Pseudomonadota</taxon>
        <taxon>Betaproteobacteria</taxon>
        <taxon>Burkholderiales</taxon>
        <taxon>Burkholderiaceae</taxon>
        <taxon>Pandoraea</taxon>
    </lineage>
</organism>
<dbReference type="Proteomes" id="UP000382040">
    <property type="component" value="Unassembled WGS sequence"/>
</dbReference>
<feature type="transmembrane region" description="Helical" evidence="1">
    <location>
        <begin position="64"/>
        <end position="84"/>
    </location>
</feature>
<dbReference type="RefSeq" id="WP_150559889.1">
    <property type="nucleotide sequence ID" value="NZ_CABPST010000005.1"/>
</dbReference>
<keyword evidence="3" id="KW-1185">Reference proteome</keyword>
<evidence type="ECO:0000313" key="2">
    <source>
        <dbReference type="EMBL" id="VVE88615.1"/>
    </source>
</evidence>
<proteinExistence type="predicted"/>
<feature type="transmembrane region" description="Helical" evidence="1">
    <location>
        <begin position="12"/>
        <end position="28"/>
    </location>
</feature>
<evidence type="ECO:0000256" key="1">
    <source>
        <dbReference type="SAM" id="Phobius"/>
    </source>
</evidence>
<dbReference type="InterPro" id="IPR046730">
    <property type="entry name" value="DUF6622"/>
</dbReference>